<comment type="pathway">
    <text evidence="9">Carbohydrate metabolism; D-ribose degradation; D-ribose 5-phosphate from beta-D-ribopyranose: step 2/2.</text>
</comment>
<keyword evidence="7 9" id="KW-0630">Potassium</keyword>
<evidence type="ECO:0000256" key="9">
    <source>
        <dbReference type="HAMAP-Rule" id="MF_01987"/>
    </source>
</evidence>
<feature type="domain" description="Carbohydrate kinase PfkB" evidence="11">
    <location>
        <begin position="12"/>
        <end position="313"/>
    </location>
</feature>
<dbReference type="SUPFAM" id="SSF53613">
    <property type="entry name" value="Ribokinase-like"/>
    <property type="match status" value="1"/>
</dbReference>
<dbReference type="Pfam" id="PF00294">
    <property type="entry name" value="PfkB"/>
    <property type="match status" value="1"/>
</dbReference>
<feature type="binding site" evidence="9">
    <location>
        <position position="150"/>
    </location>
    <ligand>
        <name>substrate</name>
    </ligand>
</feature>
<evidence type="ECO:0000256" key="8">
    <source>
        <dbReference type="ARBA" id="ARBA00023277"/>
    </source>
</evidence>
<feature type="binding site" evidence="9">
    <location>
        <position position="197"/>
    </location>
    <ligand>
        <name>ATP</name>
        <dbReference type="ChEBI" id="CHEBI:30616"/>
    </ligand>
</feature>
<feature type="binding site" evidence="9">
    <location>
        <position position="301"/>
    </location>
    <ligand>
        <name>K(+)</name>
        <dbReference type="ChEBI" id="CHEBI:29103"/>
    </ligand>
</feature>
<keyword evidence="8 9" id="KW-0119">Carbohydrate metabolism</keyword>
<evidence type="ECO:0000256" key="1">
    <source>
        <dbReference type="ARBA" id="ARBA00022679"/>
    </source>
</evidence>
<accession>A0ABS4FYF0</accession>
<evidence type="ECO:0000313" key="13">
    <source>
        <dbReference type="Proteomes" id="UP001519272"/>
    </source>
</evidence>
<evidence type="ECO:0000256" key="6">
    <source>
        <dbReference type="ARBA" id="ARBA00022842"/>
    </source>
</evidence>
<evidence type="ECO:0000256" key="3">
    <source>
        <dbReference type="ARBA" id="ARBA00022741"/>
    </source>
</evidence>
<evidence type="ECO:0000256" key="4">
    <source>
        <dbReference type="ARBA" id="ARBA00022777"/>
    </source>
</evidence>
<reference evidence="12 13" key="1">
    <citation type="submission" date="2021-03" db="EMBL/GenBank/DDBJ databases">
        <title>Genomic Encyclopedia of Type Strains, Phase IV (KMG-IV): sequencing the most valuable type-strain genomes for metagenomic binning, comparative biology and taxonomic classification.</title>
        <authorList>
            <person name="Goeker M."/>
        </authorList>
    </citation>
    <scope>NUCLEOTIDE SEQUENCE [LARGE SCALE GENOMIC DNA]</scope>
    <source>
        <strain evidence="12 13">DSM 14349</strain>
    </source>
</reference>
<keyword evidence="5 9" id="KW-0067">ATP-binding</keyword>
<dbReference type="GO" id="GO:0004747">
    <property type="term" value="F:ribokinase activity"/>
    <property type="evidence" value="ECO:0007669"/>
    <property type="project" value="UniProtKB-EC"/>
</dbReference>
<keyword evidence="6 9" id="KW-0460">Magnesium</keyword>
<keyword evidence="9" id="KW-0963">Cytoplasm</keyword>
<dbReference type="PANTHER" id="PTHR10584:SF166">
    <property type="entry name" value="RIBOKINASE"/>
    <property type="match status" value="1"/>
</dbReference>
<keyword evidence="13" id="KW-1185">Reference proteome</keyword>
<dbReference type="InterPro" id="IPR011877">
    <property type="entry name" value="Ribokinase"/>
</dbReference>
<dbReference type="InterPro" id="IPR011611">
    <property type="entry name" value="PfkB_dom"/>
</dbReference>
<feature type="binding site" evidence="9">
    <location>
        <position position="304"/>
    </location>
    <ligand>
        <name>K(+)</name>
        <dbReference type="ChEBI" id="CHEBI:29103"/>
    </ligand>
</feature>
<dbReference type="PRINTS" id="PR00990">
    <property type="entry name" value="RIBOKINASE"/>
</dbReference>
<dbReference type="RefSeq" id="WP_210091185.1">
    <property type="nucleotide sequence ID" value="NZ_JAGGKG010000029.1"/>
</dbReference>
<keyword evidence="4 9" id="KW-0418">Kinase</keyword>
<keyword evidence="3 9" id="KW-0547">Nucleotide-binding</keyword>
<comment type="subunit">
    <text evidence="9">Homodimer.</text>
</comment>
<feature type="binding site" evidence="9">
    <location>
        <position position="267"/>
    </location>
    <ligand>
        <name>K(+)</name>
        <dbReference type="ChEBI" id="CHEBI:29103"/>
    </ligand>
</feature>
<dbReference type="InterPro" id="IPR029056">
    <property type="entry name" value="Ribokinase-like"/>
</dbReference>
<proteinExistence type="inferred from homology"/>
<feature type="binding site" evidence="9">
    <location>
        <begin position="20"/>
        <end position="22"/>
    </location>
    <ligand>
        <name>substrate</name>
    </ligand>
</feature>
<comment type="activity regulation">
    <text evidence="9">Activated by a monovalent cation that binds near, but not in, the active site. The most likely occupant of the site in vivo is potassium. Ion binding induces a conformational change that may alter substrate affinity.</text>
</comment>
<comment type="caution">
    <text evidence="9">Lacks conserved residue(s) required for the propagation of feature annotation.</text>
</comment>
<comment type="subcellular location">
    <subcellularLocation>
        <location evidence="9">Cytoplasm</location>
    </subcellularLocation>
</comment>
<feature type="binding site" evidence="9">
    <location>
        <position position="265"/>
    </location>
    <ligand>
        <name>K(+)</name>
        <dbReference type="ChEBI" id="CHEBI:29103"/>
    </ligand>
</feature>
<feature type="binding site" evidence="9">
    <location>
        <begin position="48"/>
        <end position="52"/>
    </location>
    <ligand>
        <name>substrate</name>
    </ligand>
</feature>
<comment type="caution">
    <text evidence="12">The sequence shown here is derived from an EMBL/GenBank/DDBJ whole genome shotgun (WGS) entry which is preliminary data.</text>
</comment>
<name>A0ABS4FYF0_9BACL</name>
<comment type="similarity">
    <text evidence="9">Belongs to the carbohydrate kinase PfkB family. Ribokinase subfamily.</text>
</comment>
<feature type="active site" description="Proton acceptor" evidence="9">
    <location>
        <position position="271"/>
    </location>
</feature>
<evidence type="ECO:0000256" key="5">
    <source>
        <dbReference type="ARBA" id="ARBA00022840"/>
    </source>
</evidence>
<dbReference type="Gene3D" id="3.40.1190.20">
    <property type="match status" value="1"/>
</dbReference>
<gene>
    <name evidence="9" type="primary">rbsK</name>
    <name evidence="12" type="ORF">J2Z32_004284</name>
</gene>
<keyword evidence="1 9" id="KW-0808">Transferase</keyword>
<feature type="binding site" evidence="9">
    <location>
        <position position="271"/>
    </location>
    <ligand>
        <name>substrate</name>
    </ligand>
</feature>
<comment type="catalytic activity">
    <reaction evidence="9">
        <text>D-ribose + ATP = D-ribose 5-phosphate + ADP + H(+)</text>
        <dbReference type="Rhea" id="RHEA:13697"/>
        <dbReference type="ChEBI" id="CHEBI:15378"/>
        <dbReference type="ChEBI" id="CHEBI:30616"/>
        <dbReference type="ChEBI" id="CHEBI:47013"/>
        <dbReference type="ChEBI" id="CHEBI:78346"/>
        <dbReference type="ChEBI" id="CHEBI:456216"/>
        <dbReference type="EC" id="2.7.1.15"/>
    </reaction>
</comment>
<feature type="binding site" evidence="9">
    <location>
        <position position="306"/>
    </location>
    <ligand>
        <name>K(+)</name>
        <dbReference type="ChEBI" id="CHEBI:29103"/>
    </ligand>
</feature>
<evidence type="ECO:0000259" key="11">
    <source>
        <dbReference type="Pfam" id="PF00294"/>
    </source>
</evidence>
<comment type="function">
    <text evidence="9">Catalyzes the phosphorylation of ribose at O-5 in a reaction requiring ATP and magnesium. The resulting D-ribose-5-phosphate can then be used either for sythesis of nucleotides, histidine, and tryptophan, or as a component of the pentose phosphate pathway.</text>
</comment>
<evidence type="ECO:0000313" key="12">
    <source>
        <dbReference type="EMBL" id="MBP1907607.1"/>
    </source>
</evidence>
<feature type="binding site" evidence="9">
    <location>
        <begin position="234"/>
        <end position="239"/>
    </location>
    <ligand>
        <name>ATP</name>
        <dbReference type="ChEBI" id="CHEBI:30616"/>
    </ligand>
</feature>
<dbReference type="Proteomes" id="UP001519272">
    <property type="component" value="Unassembled WGS sequence"/>
</dbReference>
<protein>
    <recommendedName>
        <fullName evidence="9 10">Ribokinase</fullName>
        <shortName evidence="9">RK</shortName>
        <ecNumber evidence="9 10">2.7.1.15</ecNumber>
    </recommendedName>
</protein>
<dbReference type="InterPro" id="IPR002139">
    <property type="entry name" value="Ribo/fructo_kinase"/>
</dbReference>
<dbReference type="CDD" id="cd01174">
    <property type="entry name" value="ribokinase"/>
    <property type="match status" value="1"/>
</dbReference>
<dbReference type="EMBL" id="JAGGKG010000029">
    <property type="protein sequence ID" value="MBP1907607.1"/>
    <property type="molecule type" value="Genomic_DNA"/>
</dbReference>
<evidence type="ECO:0000256" key="2">
    <source>
        <dbReference type="ARBA" id="ARBA00022723"/>
    </source>
</evidence>
<dbReference type="HAMAP" id="MF_01987">
    <property type="entry name" value="Ribokinase"/>
    <property type="match status" value="1"/>
</dbReference>
<evidence type="ECO:0000256" key="7">
    <source>
        <dbReference type="ARBA" id="ARBA00022958"/>
    </source>
</evidence>
<comment type="cofactor">
    <cofactor evidence="9">
        <name>Mg(2+)</name>
        <dbReference type="ChEBI" id="CHEBI:18420"/>
    </cofactor>
    <text evidence="9">Requires a divalent cation, most likely magnesium in vivo, as an electrophilic catalyst to aid phosphoryl group transfer. It is the chelate of the metal and the nucleotide that is the actual substrate.</text>
</comment>
<organism evidence="12 13">
    <name type="scientific">Paenibacillus turicensis</name>
    <dbReference type="NCBI Taxonomy" id="160487"/>
    <lineage>
        <taxon>Bacteria</taxon>
        <taxon>Bacillati</taxon>
        <taxon>Bacillota</taxon>
        <taxon>Bacilli</taxon>
        <taxon>Bacillales</taxon>
        <taxon>Paenibacillaceae</taxon>
        <taxon>Paenibacillus</taxon>
    </lineage>
</organism>
<feature type="binding site" evidence="9">
    <location>
        <begin position="270"/>
        <end position="271"/>
    </location>
    <ligand>
        <name>ATP</name>
        <dbReference type="ChEBI" id="CHEBI:30616"/>
    </ligand>
</feature>
<dbReference type="EC" id="2.7.1.15" evidence="9 10"/>
<dbReference type="NCBIfam" id="TIGR02152">
    <property type="entry name" value="D_ribokin_bact"/>
    <property type="match status" value="1"/>
</dbReference>
<dbReference type="PANTHER" id="PTHR10584">
    <property type="entry name" value="SUGAR KINASE"/>
    <property type="match status" value="1"/>
</dbReference>
<keyword evidence="2 9" id="KW-0479">Metal-binding</keyword>
<sequence>MDTQTSELARPNVVVVGSLNMDIVIEAERAPLQGETLTGEQVHFIPGGKGANQALAAARLGANVTMIGAVGQDKFGQQLITDLNANGVNTTHVAQLSNVTTGVASIWVTEGDNRIIIVAGANGKLTPAMLREPAIESCLRDADVVLLQLETEMETVVQAAQIAAEGDAIVLLNPAPAPASGTLPPELLSNATVLVPNQSELAGLLGQSALETHEEVTQAMHKLASVNNAVVITTLGSDGSAYIDQRNEDNVEVVYAPAHKVEVVDTTGAGDCFCAALGVALGRGEIVGQAVTYASAASALAVTKFGAQAGMPTQEEVIQFMKRS</sequence>
<evidence type="ECO:0000256" key="10">
    <source>
        <dbReference type="NCBIfam" id="TIGR02152"/>
    </source>
</evidence>